<evidence type="ECO:0000256" key="4">
    <source>
        <dbReference type="ARBA" id="ARBA00022630"/>
    </source>
</evidence>
<protein>
    <recommendedName>
        <fullName evidence="15">NADH-cytochrome b5 reductase</fullName>
        <ecNumber evidence="15">1.6.2.2</ecNumber>
    </recommendedName>
</protein>
<evidence type="ECO:0000256" key="14">
    <source>
        <dbReference type="PIRSR" id="PIRSR601834-1"/>
    </source>
</evidence>
<name>A0A316Z7T2_9BASI</name>
<feature type="binding site" evidence="14">
    <location>
        <position position="158"/>
    </location>
    <ligand>
        <name>FAD</name>
        <dbReference type="ChEBI" id="CHEBI:57692"/>
    </ligand>
</feature>
<dbReference type="InterPro" id="IPR001834">
    <property type="entry name" value="CBR-like"/>
</dbReference>
<evidence type="ECO:0000256" key="8">
    <source>
        <dbReference type="ARBA" id="ARBA00022989"/>
    </source>
</evidence>
<dbReference type="Pfam" id="PF00175">
    <property type="entry name" value="NAD_binding_1"/>
    <property type="match status" value="1"/>
</dbReference>
<gene>
    <name evidence="17" type="ORF">FA09DRAFT_321479</name>
</gene>
<dbReference type="EC" id="1.6.2.2" evidence="15"/>
<comment type="subcellular location">
    <subcellularLocation>
        <location evidence="2">Mitochondrion outer membrane</location>
        <topology evidence="2">Single-pass membrane protein</topology>
    </subcellularLocation>
</comment>
<keyword evidence="7 14" id="KW-0274">FAD</keyword>
<keyword evidence="11" id="KW-0496">Mitochondrion</keyword>
<evidence type="ECO:0000256" key="3">
    <source>
        <dbReference type="ARBA" id="ARBA00006105"/>
    </source>
</evidence>
<evidence type="ECO:0000256" key="2">
    <source>
        <dbReference type="ARBA" id="ARBA00004572"/>
    </source>
</evidence>
<dbReference type="PRINTS" id="PR00371">
    <property type="entry name" value="FPNCR"/>
</dbReference>
<proteinExistence type="inferred from homology"/>
<dbReference type="CDD" id="cd06183">
    <property type="entry name" value="cyt_b5_reduct_like"/>
    <property type="match status" value="1"/>
</dbReference>
<dbReference type="STRING" id="58919.A0A316Z7T2"/>
<dbReference type="GO" id="GO:0005741">
    <property type="term" value="C:mitochondrial outer membrane"/>
    <property type="evidence" value="ECO:0007669"/>
    <property type="project" value="UniProtKB-SubCell"/>
</dbReference>
<feature type="binding site" evidence="14">
    <location>
        <position position="133"/>
    </location>
    <ligand>
        <name>FAD</name>
        <dbReference type="ChEBI" id="CHEBI:57692"/>
    </ligand>
</feature>
<dbReference type="SUPFAM" id="SSF63380">
    <property type="entry name" value="Riboflavin synthase domain-like"/>
    <property type="match status" value="1"/>
</dbReference>
<feature type="binding site" evidence="14">
    <location>
        <position position="157"/>
    </location>
    <ligand>
        <name>FAD</name>
        <dbReference type="ChEBI" id="CHEBI:57692"/>
    </ligand>
</feature>
<feature type="binding site" evidence="14">
    <location>
        <position position="200"/>
    </location>
    <ligand>
        <name>FAD</name>
        <dbReference type="ChEBI" id="CHEBI:57692"/>
    </ligand>
</feature>
<dbReference type="PRINTS" id="PR00406">
    <property type="entry name" value="CYTB5RDTASE"/>
</dbReference>
<comment type="similarity">
    <text evidence="3 15">Belongs to the flavoprotein pyridine nucleotide cytochrome reductase family.</text>
</comment>
<dbReference type="GeneID" id="37268567"/>
<keyword evidence="10 15" id="KW-0520">NAD</keyword>
<feature type="binding site" evidence="14">
    <location>
        <position position="151"/>
    </location>
    <ligand>
        <name>FAD</name>
        <dbReference type="ChEBI" id="CHEBI:57692"/>
    </ligand>
</feature>
<evidence type="ECO:0000256" key="15">
    <source>
        <dbReference type="RuleBase" id="RU361226"/>
    </source>
</evidence>
<feature type="domain" description="FAD-binding FR-type" evidence="16">
    <location>
        <begin position="77"/>
        <end position="183"/>
    </location>
</feature>
<keyword evidence="18" id="KW-1185">Reference proteome</keyword>
<dbReference type="InterPro" id="IPR001709">
    <property type="entry name" value="Flavoprot_Pyr_Nucl_cyt_Rdtase"/>
</dbReference>
<dbReference type="Pfam" id="PF00970">
    <property type="entry name" value="FAD_binding_6"/>
    <property type="match status" value="1"/>
</dbReference>
<keyword evidence="12" id="KW-0472">Membrane</keyword>
<keyword evidence="9 15" id="KW-0560">Oxidoreductase</keyword>
<dbReference type="SUPFAM" id="SSF52343">
    <property type="entry name" value="Ferredoxin reductase-like, C-terminal NADP-linked domain"/>
    <property type="match status" value="1"/>
</dbReference>
<feature type="binding site" evidence="14">
    <location>
        <position position="149"/>
    </location>
    <ligand>
        <name>FAD</name>
        <dbReference type="ChEBI" id="CHEBI:57692"/>
    </ligand>
</feature>
<dbReference type="FunFam" id="3.40.50.80:FF:000009">
    <property type="entry name" value="NADH-cytochrome b5 reductase"/>
    <property type="match status" value="1"/>
</dbReference>
<dbReference type="InterPro" id="IPR039261">
    <property type="entry name" value="FNR_nucleotide-bd"/>
</dbReference>
<dbReference type="AlphaFoldDB" id="A0A316Z7T2"/>
<organism evidence="17 18">
    <name type="scientific">Tilletiopsis washingtonensis</name>
    <dbReference type="NCBI Taxonomy" id="58919"/>
    <lineage>
        <taxon>Eukaryota</taxon>
        <taxon>Fungi</taxon>
        <taxon>Dikarya</taxon>
        <taxon>Basidiomycota</taxon>
        <taxon>Ustilaginomycotina</taxon>
        <taxon>Exobasidiomycetes</taxon>
        <taxon>Entylomatales</taxon>
        <taxon>Entylomatales incertae sedis</taxon>
        <taxon>Tilletiopsis</taxon>
    </lineage>
</organism>
<reference evidence="17 18" key="1">
    <citation type="journal article" date="2018" name="Mol. Biol. Evol.">
        <title>Broad Genomic Sampling Reveals a Smut Pathogenic Ancestry of the Fungal Clade Ustilaginomycotina.</title>
        <authorList>
            <person name="Kijpornyongpan T."/>
            <person name="Mondo S.J."/>
            <person name="Barry K."/>
            <person name="Sandor L."/>
            <person name="Lee J."/>
            <person name="Lipzen A."/>
            <person name="Pangilinan J."/>
            <person name="LaButti K."/>
            <person name="Hainaut M."/>
            <person name="Henrissat B."/>
            <person name="Grigoriev I.V."/>
            <person name="Spatafora J.W."/>
            <person name="Aime M.C."/>
        </authorList>
    </citation>
    <scope>NUCLEOTIDE SEQUENCE [LARGE SCALE GENOMIC DNA]</scope>
    <source>
        <strain evidence="17 18">MCA 4186</strain>
    </source>
</reference>
<feature type="binding site" evidence="14">
    <location>
        <position position="134"/>
    </location>
    <ligand>
        <name>FAD</name>
        <dbReference type="ChEBI" id="CHEBI:57692"/>
    </ligand>
</feature>
<dbReference type="InterPro" id="IPR001433">
    <property type="entry name" value="OxRdtase_FAD/NAD-bd"/>
</dbReference>
<comment type="catalytic activity">
    <reaction evidence="13 15">
        <text>2 Fe(III)-[cytochrome b5] + NADH = 2 Fe(II)-[cytochrome b5] + NAD(+) + H(+)</text>
        <dbReference type="Rhea" id="RHEA:46680"/>
        <dbReference type="Rhea" id="RHEA-COMP:10438"/>
        <dbReference type="Rhea" id="RHEA-COMP:10439"/>
        <dbReference type="ChEBI" id="CHEBI:15378"/>
        <dbReference type="ChEBI" id="CHEBI:29033"/>
        <dbReference type="ChEBI" id="CHEBI:29034"/>
        <dbReference type="ChEBI" id="CHEBI:57540"/>
        <dbReference type="ChEBI" id="CHEBI:57945"/>
        <dbReference type="EC" id="1.6.2.2"/>
    </reaction>
</comment>
<dbReference type="Proteomes" id="UP000245946">
    <property type="component" value="Unassembled WGS sequence"/>
</dbReference>
<evidence type="ECO:0000256" key="6">
    <source>
        <dbReference type="ARBA" id="ARBA00022787"/>
    </source>
</evidence>
<dbReference type="InterPro" id="IPR017927">
    <property type="entry name" value="FAD-bd_FR_type"/>
</dbReference>
<dbReference type="InterPro" id="IPR017938">
    <property type="entry name" value="Riboflavin_synthase-like_b-brl"/>
</dbReference>
<dbReference type="GO" id="GO:0090524">
    <property type="term" value="F:cytochrome-b5 reductase activity, acting on NADH"/>
    <property type="evidence" value="ECO:0007669"/>
    <property type="project" value="UniProtKB-EC"/>
</dbReference>
<dbReference type="PANTHER" id="PTHR19370:SF171">
    <property type="entry name" value="NADH-CYTOCHROME B5 REDUCTASE 2"/>
    <property type="match status" value="1"/>
</dbReference>
<feature type="binding site" evidence="14">
    <location>
        <position position="132"/>
    </location>
    <ligand>
        <name>FAD</name>
        <dbReference type="ChEBI" id="CHEBI:57692"/>
    </ligand>
</feature>
<evidence type="ECO:0000256" key="9">
    <source>
        <dbReference type="ARBA" id="ARBA00023002"/>
    </source>
</evidence>
<keyword evidence="4 14" id="KW-0285">Flavoprotein</keyword>
<accession>A0A316Z7T2</accession>
<evidence type="ECO:0000256" key="12">
    <source>
        <dbReference type="ARBA" id="ARBA00023136"/>
    </source>
</evidence>
<dbReference type="OrthoDB" id="432685at2759"/>
<dbReference type="PANTHER" id="PTHR19370">
    <property type="entry name" value="NADH-CYTOCHROME B5 REDUCTASE"/>
    <property type="match status" value="1"/>
</dbReference>
<dbReference type="Gene3D" id="3.40.50.80">
    <property type="entry name" value="Nucleotide-binding domain of ferredoxin-NADP reductase (FNR) module"/>
    <property type="match status" value="1"/>
</dbReference>
<evidence type="ECO:0000313" key="18">
    <source>
        <dbReference type="Proteomes" id="UP000245946"/>
    </source>
</evidence>
<keyword evidence="8" id="KW-1133">Transmembrane helix</keyword>
<evidence type="ECO:0000256" key="5">
    <source>
        <dbReference type="ARBA" id="ARBA00022692"/>
    </source>
</evidence>
<dbReference type="FunFam" id="2.40.30.10:FF:000069">
    <property type="entry name" value="NADH-cytochrome b5 reductase"/>
    <property type="match status" value="1"/>
</dbReference>
<keyword evidence="5" id="KW-0812">Transmembrane</keyword>
<evidence type="ECO:0000256" key="10">
    <source>
        <dbReference type="ARBA" id="ARBA00023027"/>
    </source>
</evidence>
<dbReference type="EMBL" id="KZ819300">
    <property type="protein sequence ID" value="PWN96285.1"/>
    <property type="molecule type" value="Genomic_DNA"/>
</dbReference>
<evidence type="ECO:0000259" key="16">
    <source>
        <dbReference type="PROSITE" id="PS51384"/>
    </source>
</evidence>
<evidence type="ECO:0000256" key="1">
    <source>
        <dbReference type="ARBA" id="ARBA00001974"/>
    </source>
</evidence>
<dbReference type="RefSeq" id="XP_025596564.1">
    <property type="nucleotide sequence ID" value="XM_025741023.1"/>
</dbReference>
<evidence type="ECO:0000313" key="17">
    <source>
        <dbReference type="EMBL" id="PWN96285.1"/>
    </source>
</evidence>
<dbReference type="Gene3D" id="2.40.30.10">
    <property type="entry name" value="Translation factors"/>
    <property type="match status" value="1"/>
</dbReference>
<evidence type="ECO:0000256" key="11">
    <source>
        <dbReference type="ARBA" id="ARBA00023128"/>
    </source>
</evidence>
<comment type="cofactor">
    <cofactor evidence="1 14 15">
        <name>FAD</name>
        <dbReference type="ChEBI" id="CHEBI:57692"/>
    </cofactor>
</comment>
<evidence type="ECO:0000256" key="13">
    <source>
        <dbReference type="ARBA" id="ARBA00047682"/>
    </source>
</evidence>
<dbReference type="PROSITE" id="PS51384">
    <property type="entry name" value="FAD_FR"/>
    <property type="match status" value="1"/>
</dbReference>
<dbReference type="InterPro" id="IPR008333">
    <property type="entry name" value="Cbr1-like_FAD-bd_dom"/>
</dbReference>
<evidence type="ECO:0000256" key="7">
    <source>
        <dbReference type="ARBA" id="ARBA00022827"/>
    </source>
</evidence>
<sequence>MFRLPLSARAALPNASSSLRAGSRRAYASAPPPAAGAKWAMPLSLAGLAGLGAWYSLGGFGDVKPIATEGKSALNKDEWREFTLKEVKPYNHDSSFFIFELPKGEDSGLSVASAVVFKSDAVKDDKDKPVIRPYTPTSAPDTPGHIDFLIKKYKDGKMTEFVHGMQPGDKLSIKGPIPKFPYKANEFEEIALIAGGSGITPMWQIMQQISADKSDKTKVTLIYSNKSQADILLREEFDALSKKDERFKIVYGLDKKDKGLPADTFEGYVTPEVLSKYLPAPAKADKIKIFVCGPPPQVAAISGGKGAKGSQGELKGLLADAGYQPDQVYKF</sequence>
<keyword evidence="6" id="KW-1000">Mitochondrion outer membrane</keyword>